<dbReference type="InterPro" id="IPR010243">
    <property type="entry name" value="RNA_pol_bsu_bac"/>
</dbReference>
<dbReference type="Gene3D" id="3.90.1800.10">
    <property type="entry name" value="RNA polymerase alpha subunit dimerisation domain"/>
    <property type="match status" value="1"/>
</dbReference>
<comment type="function">
    <text evidence="1 7 9">DNA-dependent RNA polymerase catalyzes the transcription of DNA into RNA using the four ribonucleoside triphosphates as substrates.</text>
</comment>
<feature type="region of interest" description="Disordered" evidence="10">
    <location>
        <begin position="1251"/>
        <end position="1285"/>
    </location>
</feature>
<dbReference type="Gene3D" id="3.90.1110.10">
    <property type="entry name" value="RNA polymerase Rpb2, domain 2"/>
    <property type="match status" value="1"/>
</dbReference>
<dbReference type="EC" id="2.7.7.6" evidence="7 9"/>
<dbReference type="InterPro" id="IPR007644">
    <property type="entry name" value="RNA_pol_bsu_protrusion"/>
</dbReference>
<feature type="domain" description="DNA-directed RNA polymerase subunit 2 hybrid-binding" evidence="11">
    <location>
        <begin position="655"/>
        <end position="1040"/>
    </location>
</feature>
<dbReference type="Gene3D" id="3.90.1100.10">
    <property type="match status" value="2"/>
</dbReference>
<dbReference type="InterPro" id="IPR014724">
    <property type="entry name" value="RNA_pol_RPB2_OB-fold"/>
</dbReference>
<protein>
    <recommendedName>
        <fullName evidence="7 9">DNA-directed RNA polymerase subunit beta</fullName>
        <shortName evidence="7">RNAP subunit beta</shortName>
        <ecNumber evidence="7 9">2.7.7.6</ecNumber>
    </recommendedName>
    <alternativeName>
        <fullName evidence="7">RNA polymerase subunit beta</fullName>
    </alternativeName>
    <alternativeName>
        <fullName evidence="7">Transcriptase subunit beta</fullName>
    </alternativeName>
</protein>
<dbReference type="InterPro" id="IPR007121">
    <property type="entry name" value="RNA_pol_bsu_CS"/>
</dbReference>
<evidence type="ECO:0000256" key="9">
    <source>
        <dbReference type="RuleBase" id="RU363031"/>
    </source>
</evidence>
<dbReference type="Pfam" id="PF10385">
    <property type="entry name" value="RNA_pol_Rpb2_45"/>
    <property type="match status" value="1"/>
</dbReference>
<evidence type="ECO:0000256" key="8">
    <source>
        <dbReference type="RuleBase" id="RU000434"/>
    </source>
</evidence>
<evidence type="ECO:0000259" key="11">
    <source>
        <dbReference type="Pfam" id="PF00562"/>
    </source>
</evidence>
<dbReference type="NCBIfam" id="TIGR02013">
    <property type="entry name" value="rpoB"/>
    <property type="match status" value="1"/>
</dbReference>
<dbReference type="GO" id="GO:0000428">
    <property type="term" value="C:DNA-directed RNA polymerase complex"/>
    <property type="evidence" value="ECO:0007669"/>
    <property type="project" value="UniProtKB-KW"/>
</dbReference>
<dbReference type="InterPro" id="IPR037033">
    <property type="entry name" value="DNA-dir_RNAP_su2_hyb_sf"/>
</dbReference>
<dbReference type="InterPro" id="IPR007642">
    <property type="entry name" value="RNA_pol_Rpb2_2"/>
</dbReference>
<organism evidence="17">
    <name type="scientific">Candidatus Fermentithermobacillus carboniphilus</name>
    <dbReference type="NCBI Taxonomy" id="3085328"/>
    <lineage>
        <taxon>Bacteria</taxon>
        <taxon>Bacillati</taxon>
        <taxon>Bacillota</taxon>
        <taxon>Candidatus Fermentithermobacillia</taxon>
        <taxon>Candidatus Fermentithermobacillales</taxon>
        <taxon>Candidatus Fermentithermobacillaceae</taxon>
        <taxon>Candidatus Fermentithermobacillus</taxon>
    </lineage>
</organism>
<evidence type="ECO:0000259" key="15">
    <source>
        <dbReference type="Pfam" id="PF04565"/>
    </source>
</evidence>
<feature type="compositionally biased region" description="Acidic residues" evidence="10">
    <location>
        <begin position="1257"/>
        <end position="1266"/>
    </location>
</feature>
<dbReference type="InterPro" id="IPR037034">
    <property type="entry name" value="RNA_pol_Rpb2_2_sf"/>
</dbReference>
<dbReference type="GO" id="GO:0006351">
    <property type="term" value="P:DNA-templated transcription"/>
    <property type="evidence" value="ECO:0007669"/>
    <property type="project" value="UniProtKB-UniRule"/>
</dbReference>
<evidence type="ECO:0000313" key="17">
    <source>
        <dbReference type="EMBL" id="QUL97728.1"/>
    </source>
</evidence>
<feature type="domain" description="DNA-directed RNA polymerase beta subunit external 1" evidence="16">
    <location>
        <begin position="526"/>
        <end position="593"/>
    </location>
</feature>
<feature type="domain" description="RNA polymerase beta subunit protrusion" evidence="14">
    <location>
        <begin position="26"/>
        <end position="433"/>
    </location>
</feature>
<feature type="compositionally biased region" description="Basic residues" evidence="10">
    <location>
        <begin position="1270"/>
        <end position="1285"/>
    </location>
</feature>
<dbReference type="GO" id="GO:0003677">
    <property type="term" value="F:DNA binding"/>
    <property type="evidence" value="ECO:0007669"/>
    <property type="project" value="UniProtKB-UniRule"/>
</dbReference>
<evidence type="ECO:0000259" key="13">
    <source>
        <dbReference type="Pfam" id="PF04561"/>
    </source>
</evidence>
<dbReference type="EMBL" id="CP062796">
    <property type="protein sequence ID" value="QUL97728.1"/>
    <property type="molecule type" value="Genomic_DNA"/>
</dbReference>
<feature type="compositionally biased region" description="Acidic residues" evidence="10">
    <location>
        <begin position="1205"/>
        <end position="1220"/>
    </location>
</feature>
<feature type="compositionally biased region" description="Acidic residues" evidence="10">
    <location>
        <begin position="1160"/>
        <end position="1191"/>
    </location>
</feature>
<comment type="subunit">
    <text evidence="7 9">The RNAP catalytic core consists of 2 alpha, 1 beta, 1 beta' and 1 omega subunit. When a sigma factor is associated with the core the holoenzyme is formed, which can initiate transcription.</text>
</comment>
<keyword evidence="4 7" id="KW-0548">Nucleotidyltransferase</keyword>
<evidence type="ECO:0000256" key="6">
    <source>
        <dbReference type="ARBA" id="ARBA00048552"/>
    </source>
</evidence>
<dbReference type="Pfam" id="PF04561">
    <property type="entry name" value="RNA_pol_Rpb2_2"/>
    <property type="match status" value="2"/>
</dbReference>
<feature type="domain" description="RNA polymerase Rpb2" evidence="12">
    <location>
        <begin position="1042"/>
        <end position="1117"/>
    </location>
</feature>
<evidence type="ECO:0000256" key="10">
    <source>
        <dbReference type="SAM" id="MobiDB-lite"/>
    </source>
</evidence>
<keyword evidence="2 7" id="KW-0240">DNA-directed RNA polymerase</keyword>
<feature type="compositionally biased region" description="Basic and acidic residues" evidence="10">
    <location>
        <begin position="1134"/>
        <end position="1149"/>
    </location>
</feature>
<gene>
    <name evidence="7 17" type="primary">rpoB</name>
    <name evidence="17" type="ORF">IMF26_06290</name>
</gene>
<dbReference type="GO" id="GO:0003899">
    <property type="term" value="F:DNA-directed RNA polymerase activity"/>
    <property type="evidence" value="ECO:0007669"/>
    <property type="project" value="UniProtKB-UniRule"/>
</dbReference>
<accession>A0AAT9LC21</accession>
<dbReference type="Gene3D" id="2.40.50.100">
    <property type="match status" value="1"/>
</dbReference>
<comment type="catalytic activity">
    <reaction evidence="6 7 9">
        <text>RNA(n) + a ribonucleoside 5'-triphosphate = RNA(n+1) + diphosphate</text>
        <dbReference type="Rhea" id="RHEA:21248"/>
        <dbReference type="Rhea" id="RHEA-COMP:14527"/>
        <dbReference type="Rhea" id="RHEA-COMP:17342"/>
        <dbReference type="ChEBI" id="CHEBI:33019"/>
        <dbReference type="ChEBI" id="CHEBI:61557"/>
        <dbReference type="ChEBI" id="CHEBI:140395"/>
        <dbReference type="EC" id="2.7.7.6"/>
    </reaction>
</comment>
<dbReference type="Gene3D" id="2.40.50.150">
    <property type="match status" value="1"/>
</dbReference>
<feature type="region of interest" description="Disordered" evidence="10">
    <location>
        <begin position="1133"/>
        <end position="1235"/>
    </location>
</feature>
<dbReference type="InterPro" id="IPR007641">
    <property type="entry name" value="RNA_pol_Rpb2_7"/>
</dbReference>
<dbReference type="KEGG" id="fcz:IMF26_06290"/>
<name>A0AAT9LC21_9FIRM</name>
<dbReference type="Pfam" id="PF04565">
    <property type="entry name" value="RNA_pol_Rpb2_3"/>
    <property type="match status" value="1"/>
</dbReference>
<sequence length="1313" mass="147763">MAYPIKVGKRERLNYGRIREVLEIPNLVAVQKDSYEWFLKEGLREVFRDISPIRDFTENLVLEFIDYSLGEPKYSVQECKERDVTYSAPLKVKVRLINQQTGEVKEQEVFMGDFPLMTEAGTFIINGAERVIVSQLVRSPGAYYSYETDPNGKKLFFATLIPNRGAWLEMESDSNDVAWVRVDRTRKLPLTVLLKAIGYETDAQILEVMGESAVLRNTLDKDPTKSRDEALVEIYKRLRPGEPPTVESARNLFESLFFEPRRYDLATVGRYRLNKKLSLRRRVVNTIAAFDVVDPQTGRLLLKAGTYIDREKAEMLARAGINTIDVTTMDGQVVHVVGNGRHDMSEEALAREKTLTRDDIVAAVNYFFGLFKGVGTIDDIDHLGNRRVRCVGELLQNQFRVGLARMERVVRERMTIQDIDIITPQALINVRPVVGAIKEFFGSSQLSQFMEQTNPLTELTAKRRLSALGPGGLTRDRAGFEVRDVHHSHYGRMCPIETPEGPNIGLTGSLSCYARVNRLGFIETPYRKVNKEEKRVTNEIVYLTADEEDDCVIAQSNARIDEEGHFLDSKVLVRYRQEVLEVPPDQVDYMDVSPKQVFSVATSLIPFLEHDDASRALMGSNMQRQAVPLIRTEAPLVGTGLEYRAALDSGVVVTAKRSGRVTRVSGSEVVIETASGEKDVYKLSKFARSNQGTCFNQRPLVVKGQMVEEGEVIADGPATSGGELALGRNVLVAYMPWQGFNYEDAILISRELVEDDVYTSIHIEEYECDARDTKLGPEEITKDIPNVSEDQLKDLDDRGIIRVGAEVRSGDILVGKVTPKGETELTAEERLLRAIFGEKAREVRDNSLKMPHGESGIVVDVKVFSREAGDELPPGVNQLVRVYVAQKRKISEGDKMAGRHGNKGVVAKILPKEDMPFLPDGTPVQVVLTPLGVPSRMNLGQILECHLGWAAKALGLYISTPIFDGITENEIKDLLEKAGLPRDGKIMLRDGRTGEYFDNPVTVGYAYMMKLLHLVDDKVHARSTGPYSLVTQQPLGGKAQMGGQRFGEMEVWALEAYGAAYTLQEMLTVKSDDVTGRVRTYEAIVKGQNVPQPGVPESFKVLLKELQSLALDVRVLDEEGNEIEIKELEEDVQETARELDLVTEGEPRRIPRKPKKQEAPVEEPYEEEEEEEEEEEIADIEEIPADDDMEEAGSVSLDRDTAREIEEDLVENLSEDENSSEDVSRLYSEDEKEQEEDAKVAFDQLFKGISIPHDLPDADIEEDEEEFSGKKRKKPVKAKGKKKARRIDDDFERFDRVRSIRDLELEDEEEPES</sequence>
<feature type="domain" description="RNA polymerase Rpb2" evidence="13">
    <location>
        <begin position="347"/>
        <end position="389"/>
    </location>
</feature>
<dbReference type="HAMAP" id="MF_01321">
    <property type="entry name" value="RNApol_bact_RpoB"/>
    <property type="match status" value="1"/>
</dbReference>
<dbReference type="InterPro" id="IPR015712">
    <property type="entry name" value="DNA-dir_RNA_pol_su2"/>
</dbReference>
<dbReference type="InterPro" id="IPR007120">
    <property type="entry name" value="DNA-dir_RNAP_su2_dom"/>
</dbReference>
<evidence type="ECO:0000256" key="3">
    <source>
        <dbReference type="ARBA" id="ARBA00022679"/>
    </source>
</evidence>
<keyword evidence="5 7" id="KW-0804">Transcription</keyword>
<keyword evidence="3 7" id="KW-0808">Transferase</keyword>
<dbReference type="NCBIfam" id="NF001616">
    <property type="entry name" value="PRK00405.1"/>
    <property type="match status" value="1"/>
</dbReference>
<dbReference type="CDD" id="cd00653">
    <property type="entry name" value="RNA_pol_B_RPB2"/>
    <property type="match status" value="1"/>
</dbReference>
<dbReference type="Pfam" id="PF00562">
    <property type="entry name" value="RNA_pol_Rpb2_6"/>
    <property type="match status" value="1"/>
</dbReference>
<dbReference type="Gene3D" id="2.40.270.10">
    <property type="entry name" value="DNA-directed RNA polymerase, subunit 2, domain 6"/>
    <property type="match status" value="1"/>
</dbReference>
<evidence type="ECO:0000259" key="14">
    <source>
        <dbReference type="Pfam" id="PF04563"/>
    </source>
</evidence>
<evidence type="ECO:0000259" key="16">
    <source>
        <dbReference type="Pfam" id="PF10385"/>
    </source>
</evidence>
<evidence type="ECO:0000256" key="2">
    <source>
        <dbReference type="ARBA" id="ARBA00022478"/>
    </source>
</evidence>
<evidence type="ECO:0000256" key="5">
    <source>
        <dbReference type="ARBA" id="ARBA00023163"/>
    </source>
</evidence>
<dbReference type="GO" id="GO:0032549">
    <property type="term" value="F:ribonucleoside binding"/>
    <property type="evidence" value="ECO:0007669"/>
    <property type="project" value="InterPro"/>
</dbReference>
<evidence type="ECO:0000256" key="1">
    <source>
        <dbReference type="ARBA" id="ARBA00004026"/>
    </source>
</evidence>
<feature type="domain" description="RNA polymerase Rpb2" evidence="15">
    <location>
        <begin position="448"/>
        <end position="516"/>
    </location>
</feature>
<evidence type="ECO:0000256" key="4">
    <source>
        <dbReference type="ARBA" id="ARBA00022695"/>
    </source>
</evidence>
<feature type="domain" description="RNA polymerase Rpb2" evidence="13">
    <location>
        <begin position="138"/>
        <end position="286"/>
    </location>
</feature>
<dbReference type="Pfam" id="PF04560">
    <property type="entry name" value="RNA_pol_Rpb2_7"/>
    <property type="match status" value="1"/>
</dbReference>
<dbReference type="PANTHER" id="PTHR20856">
    <property type="entry name" value="DNA-DIRECTED RNA POLYMERASE I SUBUNIT 2"/>
    <property type="match status" value="1"/>
</dbReference>
<dbReference type="PROSITE" id="PS01166">
    <property type="entry name" value="RNA_POL_BETA"/>
    <property type="match status" value="1"/>
</dbReference>
<dbReference type="Pfam" id="PF04563">
    <property type="entry name" value="RNA_pol_Rpb2_1"/>
    <property type="match status" value="1"/>
</dbReference>
<comment type="similarity">
    <text evidence="7 8">Belongs to the RNA polymerase beta chain family.</text>
</comment>
<dbReference type="SUPFAM" id="SSF64484">
    <property type="entry name" value="beta and beta-prime subunits of DNA dependent RNA-polymerase"/>
    <property type="match status" value="1"/>
</dbReference>
<reference evidence="17" key="1">
    <citation type="submission" date="2020-10" db="EMBL/GenBank/DDBJ databases">
        <authorList>
            <person name="Kadnikov V."/>
            <person name="Beletsky A.V."/>
            <person name="Mardanov A.V."/>
            <person name="Karnachuk O.V."/>
            <person name="Ravin N.V."/>
        </authorList>
    </citation>
    <scope>NUCLEOTIDE SEQUENCE</scope>
    <source>
        <strain evidence="17">Bu02</strain>
    </source>
</reference>
<evidence type="ECO:0000256" key="7">
    <source>
        <dbReference type="HAMAP-Rule" id="MF_01321"/>
    </source>
</evidence>
<dbReference type="InterPro" id="IPR019462">
    <property type="entry name" value="DNA-dir_RNA_pol_bsu_external_1"/>
</dbReference>
<dbReference type="InterPro" id="IPR007645">
    <property type="entry name" value="RNA_pol_Rpb2_3"/>
</dbReference>
<reference evidence="17" key="2">
    <citation type="journal article" date="2023" name="Biology">
        <title>Prokaryotic Life Associated with Coal-Fire Gas Vents Revealed by Metagenomics.</title>
        <authorList>
            <person name="Kadnikov V.V."/>
            <person name="Mardanov A.V."/>
            <person name="Beletsky A.V."/>
            <person name="Karnachuk O.V."/>
            <person name="Ravin N.V."/>
        </authorList>
    </citation>
    <scope>NUCLEOTIDE SEQUENCE</scope>
    <source>
        <strain evidence="17">Bu02</strain>
    </source>
</reference>
<dbReference type="FunFam" id="3.90.1800.10:FF:000001">
    <property type="entry name" value="DNA-directed RNA polymerase subunit beta"/>
    <property type="match status" value="1"/>
</dbReference>
<proteinExistence type="inferred from homology"/>
<evidence type="ECO:0000259" key="12">
    <source>
        <dbReference type="Pfam" id="PF04560"/>
    </source>
</evidence>